<keyword evidence="2" id="KW-0732">Signal</keyword>
<proteinExistence type="predicted"/>
<reference evidence="3" key="3">
    <citation type="submission" date="2015-02" db="EMBL/GenBank/DDBJ databases">
        <title>Evolutionary Origins and Diversification of the Mycorrhizal Mutualists.</title>
        <authorList>
            <consortium name="DOE Joint Genome Institute"/>
            <consortium name="Mycorrhizal Genomics Consortium"/>
            <person name="Kohler A."/>
            <person name="Kuo A."/>
            <person name="Nagy L.G."/>
            <person name="Floudas D."/>
            <person name="Copeland A."/>
            <person name="Barry K.W."/>
            <person name="Cichocki N."/>
            <person name="Veneault-Fourrey C."/>
            <person name="LaButti K."/>
            <person name="Lindquist E.A."/>
            <person name="Lipzen A."/>
            <person name="Lundell T."/>
            <person name="Morin E."/>
            <person name="Murat C."/>
            <person name="Riley R."/>
            <person name="Ohm R."/>
            <person name="Sun H."/>
            <person name="Tunlid A."/>
            <person name="Henrissat B."/>
            <person name="Grigoriev I.V."/>
            <person name="Hibbett D.S."/>
            <person name="Martin F."/>
        </authorList>
    </citation>
    <scope>NUCLEOTIDE SEQUENCE</scope>
    <source>
        <strain evidence="3">441</strain>
    </source>
</reference>
<evidence type="ECO:0000313" key="3">
    <source>
        <dbReference type="EMBL" id="KIK18931.1"/>
    </source>
</evidence>
<dbReference type="EMBL" id="KN833786">
    <property type="protein sequence ID" value="KIK19351.1"/>
    <property type="molecule type" value="Genomic_DNA"/>
</dbReference>
<feature type="chain" id="PRO_5011847752" evidence="2">
    <location>
        <begin position="16"/>
        <end position="197"/>
    </location>
</feature>
<dbReference type="Proteomes" id="UP000054018">
    <property type="component" value="Unassembled WGS sequence"/>
</dbReference>
<evidence type="ECO:0000256" key="1">
    <source>
        <dbReference type="SAM" id="Phobius"/>
    </source>
</evidence>
<protein>
    <submittedName>
        <fullName evidence="3">Uncharacterized protein</fullName>
    </submittedName>
</protein>
<evidence type="ECO:0000256" key="2">
    <source>
        <dbReference type="SAM" id="SignalP"/>
    </source>
</evidence>
<feature type="signal peptide" evidence="2">
    <location>
        <begin position="1"/>
        <end position="15"/>
    </location>
</feature>
<dbReference type="AlphaFoldDB" id="A0A0C9YQQ8"/>
<reference evidence="3 5" key="1">
    <citation type="submission" date="2014-04" db="EMBL/GenBank/DDBJ databases">
        <authorList>
            <consortium name="DOE Joint Genome Institute"/>
            <person name="Kuo A."/>
            <person name="Kohler A."/>
            <person name="Costa M.D."/>
            <person name="Nagy L.G."/>
            <person name="Floudas D."/>
            <person name="Copeland A."/>
            <person name="Barry K.W."/>
            <person name="Cichocki N."/>
            <person name="Veneault-Fourrey C."/>
            <person name="LaButti K."/>
            <person name="Lindquist E.A."/>
            <person name="Lipzen A."/>
            <person name="Lundell T."/>
            <person name="Morin E."/>
            <person name="Murat C."/>
            <person name="Sun H."/>
            <person name="Tunlid A."/>
            <person name="Henrissat B."/>
            <person name="Grigoriev I.V."/>
            <person name="Hibbett D.S."/>
            <person name="Martin F."/>
            <person name="Nordberg H.P."/>
            <person name="Cantor M.N."/>
            <person name="Hua S.X."/>
        </authorList>
    </citation>
    <scope>NUCLEOTIDE SEQUENCE [LARGE SCALE GENOMIC DNA]</scope>
    <source>
        <strain evidence="3 5">441</strain>
    </source>
</reference>
<dbReference type="STRING" id="765257.A0A0C9YQQ8"/>
<evidence type="ECO:0000313" key="5">
    <source>
        <dbReference type="Proteomes" id="UP000054018"/>
    </source>
</evidence>
<keyword evidence="5" id="KW-1185">Reference proteome</keyword>
<gene>
    <name evidence="4" type="ORF">PISMIDRAFT_683337</name>
    <name evidence="3" type="ORF">PISMIDRAFT_683609</name>
</gene>
<feature type="transmembrane region" description="Helical" evidence="1">
    <location>
        <begin position="113"/>
        <end position="139"/>
    </location>
</feature>
<sequence length="197" mass="20870">MITTLLPVLTRQTLANATLACAWCQNLTYTDWPGWKFYCSTEYLGYPENIPSGTAIPQWAYQNVIVSGSFNATLAQVVGDSPESTATAYSLSVLTNPTGSSTPSLSSPKSNNAGAIVGGIVGGAVGLTAVAAVATWFFIRRHRQVVRVHAADNGTVPAATSNVQMGTRSFSFAGSQPPLYVRCYTIVVTLLIKTIIC</sequence>
<dbReference type="EMBL" id="KN833794">
    <property type="protein sequence ID" value="KIK18931.1"/>
    <property type="molecule type" value="Genomic_DNA"/>
</dbReference>
<reference evidence="5" key="2">
    <citation type="submission" date="2015-01" db="EMBL/GenBank/DDBJ databases">
        <title>Evolutionary Origins and Diversification of the Mycorrhizal Mutualists.</title>
        <authorList>
            <consortium name="DOE Joint Genome Institute"/>
            <consortium name="Mycorrhizal Genomics Consortium"/>
            <person name="Kohler A."/>
            <person name="Kuo A."/>
            <person name="Nagy L.G."/>
            <person name="Floudas D."/>
            <person name="Copeland A."/>
            <person name="Barry K.W."/>
            <person name="Cichocki N."/>
            <person name="Veneault-Fourrey C."/>
            <person name="LaButti K."/>
            <person name="Lindquist E.A."/>
            <person name="Lipzen A."/>
            <person name="Lundell T."/>
            <person name="Morin E."/>
            <person name="Murat C."/>
            <person name="Riley R."/>
            <person name="Ohm R."/>
            <person name="Sun H."/>
            <person name="Tunlid A."/>
            <person name="Henrissat B."/>
            <person name="Grigoriev I.V."/>
            <person name="Hibbett D.S."/>
            <person name="Martin F."/>
        </authorList>
    </citation>
    <scope>NUCLEOTIDE SEQUENCE [LARGE SCALE GENOMIC DNA]</scope>
    <source>
        <strain evidence="4 5">441</strain>
    </source>
</reference>
<dbReference type="Gene3D" id="1.20.5.510">
    <property type="entry name" value="Single helix bin"/>
    <property type="match status" value="1"/>
</dbReference>
<keyword evidence="1" id="KW-0812">Transmembrane</keyword>
<name>A0A0C9YQQ8_9AGAM</name>
<dbReference type="OrthoDB" id="3362711at2759"/>
<accession>A0A0C9YQQ8</accession>
<keyword evidence="1" id="KW-1133">Transmembrane helix</keyword>
<evidence type="ECO:0000313" key="4">
    <source>
        <dbReference type="EMBL" id="KIK19351.1"/>
    </source>
</evidence>
<organism evidence="3 5">
    <name type="scientific">Pisolithus microcarpus 441</name>
    <dbReference type="NCBI Taxonomy" id="765257"/>
    <lineage>
        <taxon>Eukaryota</taxon>
        <taxon>Fungi</taxon>
        <taxon>Dikarya</taxon>
        <taxon>Basidiomycota</taxon>
        <taxon>Agaricomycotina</taxon>
        <taxon>Agaricomycetes</taxon>
        <taxon>Agaricomycetidae</taxon>
        <taxon>Boletales</taxon>
        <taxon>Sclerodermatineae</taxon>
        <taxon>Pisolithaceae</taxon>
        <taxon>Pisolithus</taxon>
    </lineage>
</organism>
<dbReference type="HOGENOM" id="CLU_1384652_0_0_1"/>
<keyword evidence="1" id="KW-0472">Membrane</keyword>